<dbReference type="SUPFAM" id="SSF52317">
    <property type="entry name" value="Class I glutamine amidotransferase-like"/>
    <property type="match status" value="1"/>
</dbReference>
<name>A0A1I4JUM6_9RHOB</name>
<evidence type="ECO:0000313" key="2">
    <source>
        <dbReference type="EMBL" id="SFL70041.1"/>
    </source>
</evidence>
<dbReference type="PANTHER" id="PTHR42695:SF5">
    <property type="entry name" value="GLUTAMINE AMIDOTRANSFERASE YLR126C-RELATED"/>
    <property type="match status" value="1"/>
</dbReference>
<dbReference type="OrthoDB" id="9813383at2"/>
<protein>
    <submittedName>
        <fullName evidence="2">GMP synthase (Glutamine-hydrolysing)</fullName>
    </submittedName>
</protein>
<dbReference type="InterPro" id="IPR029062">
    <property type="entry name" value="Class_I_gatase-like"/>
</dbReference>
<dbReference type="Gene3D" id="3.40.50.880">
    <property type="match status" value="1"/>
</dbReference>
<dbReference type="InterPro" id="IPR044992">
    <property type="entry name" value="ChyE-like"/>
</dbReference>
<dbReference type="Pfam" id="PF00117">
    <property type="entry name" value="GATase"/>
    <property type="match status" value="1"/>
</dbReference>
<dbReference type="STRING" id="254406.SAMN04488042_1011176"/>
<evidence type="ECO:0000313" key="3">
    <source>
        <dbReference type="Proteomes" id="UP000199144"/>
    </source>
</evidence>
<proteinExistence type="predicted"/>
<dbReference type="Proteomes" id="UP000199144">
    <property type="component" value="Unassembled WGS sequence"/>
</dbReference>
<keyword evidence="3" id="KW-1185">Reference proteome</keyword>
<dbReference type="PROSITE" id="PS51273">
    <property type="entry name" value="GATASE_TYPE_1"/>
    <property type="match status" value="1"/>
</dbReference>
<dbReference type="RefSeq" id="WP_093091742.1">
    <property type="nucleotide sequence ID" value="NZ_FOTQ01000001.1"/>
</dbReference>
<organism evidence="2 3">
    <name type="scientific">Shimia aestuarii</name>
    <dbReference type="NCBI Taxonomy" id="254406"/>
    <lineage>
        <taxon>Bacteria</taxon>
        <taxon>Pseudomonadati</taxon>
        <taxon>Pseudomonadota</taxon>
        <taxon>Alphaproteobacteria</taxon>
        <taxon>Rhodobacterales</taxon>
        <taxon>Roseobacteraceae</taxon>
    </lineage>
</organism>
<accession>A0A1I4JUM6</accession>
<feature type="domain" description="Glutamine amidotransferase" evidence="1">
    <location>
        <begin position="56"/>
        <end position="195"/>
    </location>
</feature>
<dbReference type="PANTHER" id="PTHR42695">
    <property type="entry name" value="GLUTAMINE AMIDOTRANSFERASE YLR126C-RELATED"/>
    <property type="match status" value="1"/>
</dbReference>
<dbReference type="EMBL" id="FOTQ01000001">
    <property type="protein sequence ID" value="SFL70041.1"/>
    <property type="molecule type" value="Genomic_DNA"/>
</dbReference>
<dbReference type="InterPro" id="IPR017926">
    <property type="entry name" value="GATASE"/>
</dbReference>
<gene>
    <name evidence="2" type="ORF">SAMN04488042_1011176</name>
</gene>
<reference evidence="2 3" key="1">
    <citation type="submission" date="2016-10" db="EMBL/GenBank/DDBJ databases">
        <authorList>
            <person name="de Groot N.N."/>
        </authorList>
    </citation>
    <scope>NUCLEOTIDE SEQUENCE [LARGE SCALE GENOMIC DNA]</scope>
    <source>
        <strain evidence="2 3">DSM 15283</strain>
    </source>
</reference>
<evidence type="ECO:0000259" key="1">
    <source>
        <dbReference type="Pfam" id="PF00117"/>
    </source>
</evidence>
<dbReference type="AlphaFoldDB" id="A0A1I4JUM6"/>
<dbReference type="CDD" id="cd01741">
    <property type="entry name" value="GATase1_1"/>
    <property type="match status" value="1"/>
</dbReference>
<dbReference type="GO" id="GO:0005829">
    <property type="term" value="C:cytosol"/>
    <property type="evidence" value="ECO:0007669"/>
    <property type="project" value="TreeGrafter"/>
</dbReference>
<sequence length="259" mass="27127">MTIVLIIESNTPELLAGGKSASAFFLRSLHGLDASLTLKVVCPYAAPPPADIYDGVDGIIYTGSGVNWATDAPEAAPLRAEMERSFEQNLPVWGSCNGLQLAAVVLGGTVAASPNGFEIGPARDIRLSKEGAAHPMMTGRESGFSAPCVHRDEVRTLPDGATLIAGNSHSPVQAMTYGKGGVDFWGTQYHPEMRMADIAASTGGRGLFSGGTDLTADLSSADTDDAAARRLGTSTEQLALETRATELSNWLAHVKARRA</sequence>